<name>A0A7X7LVU2_9RHOO</name>
<protein>
    <submittedName>
        <fullName evidence="1">DUF2520 domain-containing protein</fullName>
    </submittedName>
</protein>
<evidence type="ECO:0000313" key="1">
    <source>
        <dbReference type="EMBL" id="NLF54112.1"/>
    </source>
</evidence>
<dbReference type="EMBL" id="JAAYYV010000183">
    <property type="protein sequence ID" value="NLF54112.1"/>
    <property type="molecule type" value="Genomic_DNA"/>
</dbReference>
<comment type="caution">
    <text evidence="1">The sequence shown here is derived from an EMBL/GenBank/DDBJ whole genome shotgun (WGS) entry which is preliminary data.</text>
</comment>
<organism evidence="1 2">
    <name type="scientific">Thauera phenolivorans</name>
    <dbReference type="NCBI Taxonomy" id="1792543"/>
    <lineage>
        <taxon>Bacteria</taxon>
        <taxon>Pseudomonadati</taxon>
        <taxon>Pseudomonadota</taxon>
        <taxon>Betaproteobacteria</taxon>
        <taxon>Rhodocyclales</taxon>
        <taxon>Zoogloeaceae</taxon>
        <taxon>Thauera</taxon>
    </lineage>
</organism>
<reference evidence="1 2" key="1">
    <citation type="journal article" date="2020" name="Biotechnol. Biofuels">
        <title>New insights from the biogas microbiome by comprehensive genome-resolved metagenomics of nearly 1600 species originating from multiple anaerobic digesters.</title>
        <authorList>
            <person name="Campanaro S."/>
            <person name="Treu L."/>
            <person name="Rodriguez-R L.M."/>
            <person name="Kovalovszki A."/>
            <person name="Ziels R.M."/>
            <person name="Maus I."/>
            <person name="Zhu X."/>
            <person name="Kougias P.G."/>
            <person name="Basile A."/>
            <person name="Luo G."/>
            <person name="Schluter A."/>
            <person name="Konstantinidis K.T."/>
            <person name="Angelidaki I."/>
        </authorList>
    </citation>
    <scope>NUCLEOTIDE SEQUENCE [LARGE SCALE GENOMIC DNA]</scope>
    <source>
        <strain evidence="1">AS06rmzACSIP_256</strain>
    </source>
</reference>
<feature type="non-terminal residue" evidence="1">
    <location>
        <position position="37"/>
    </location>
</feature>
<proteinExistence type="predicted"/>
<gene>
    <name evidence="1" type="ORF">GX576_06905</name>
</gene>
<sequence>MDLPTLNLVGPGRLGRSLARLWSDAGLVRIGAVLGRD</sequence>
<dbReference type="AlphaFoldDB" id="A0A7X7LVU2"/>
<evidence type="ECO:0000313" key="2">
    <source>
        <dbReference type="Proteomes" id="UP000536534"/>
    </source>
</evidence>
<accession>A0A7X7LVU2</accession>
<dbReference type="Proteomes" id="UP000536534">
    <property type="component" value="Unassembled WGS sequence"/>
</dbReference>